<comment type="caution">
    <text evidence="1">The sequence shown here is derived from an EMBL/GenBank/DDBJ whole genome shotgun (WGS) entry which is preliminary data.</text>
</comment>
<gene>
    <name evidence="1" type="ORF">G3N56_03705</name>
</gene>
<dbReference type="RefSeq" id="WP_163300901.1">
    <property type="nucleotide sequence ID" value="NZ_JAAGRQ010000010.1"/>
</dbReference>
<name>A0A7K3NI23_9BACT</name>
<sequence>MSEMYYFHKQFVLNTMTSRFILADIDKHDQYVGTDKLAIHIGFGRTALAYGKVGLIGVNILDDVFQNSNEDLFSTNSSLISQYKYESKYSETGRQWLVDWNFFDKFEIGKTSMRYHDAMASKIPLNLGEFEIVFIEFSHCIYNDEIAAILGNHIKSRLVVGIADSLQCAQVMQRANRNINYLGFLAFINQENAHERYMALDRISAAILMRGLICIDVEDLSRVIANNVSACLSFSCELSEYYNNFMNFITMHYDLIANSPRLFIVMSFDEDSPELIKITDYVITQLENIATQAEILFAAGNLLPASINTFELTIIVNS</sequence>
<dbReference type="Proteomes" id="UP000469724">
    <property type="component" value="Unassembled WGS sequence"/>
</dbReference>
<organism evidence="1 2">
    <name type="scientific">Desulfolutivibrio sulfodismutans</name>
    <dbReference type="NCBI Taxonomy" id="63561"/>
    <lineage>
        <taxon>Bacteria</taxon>
        <taxon>Pseudomonadati</taxon>
        <taxon>Thermodesulfobacteriota</taxon>
        <taxon>Desulfovibrionia</taxon>
        <taxon>Desulfovibrionales</taxon>
        <taxon>Desulfovibrionaceae</taxon>
        <taxon>Desulfolutivibrio</taxon>
    </lineage>
</organism>
<evidence type="ECO:0000313" key="2">
    <source>
        <dbReference type="Proteomes" id="UP000469724"/>
    </source>
</evidence>
<proteinExistence type="predicted"/>
<accession>A0A7K3NI23</accession>
<dbReference type="EMBL" id="JAAGRQ010000010">
    <property type="protein sequence ID" value="NDY55846.1"/>
    <property type="molecule type" value="Genomic_DNA"/>
</dbReference>
<dbReference type="AlphaFoldDB" id="A0A7K3NI23"/>
<reference evidence="1 2" key="1">
    <citation type="submission" date="2020-02" db="EMBL/GenBank/DDBJ databases">
        <title>Comparative genomics of sulfur disproportionating microorganisms.</title>
        <authorList>
            <person name="Ward L.M."/>
            <person name="Bertran E."/>
            <person name="Johnston D.T."/>
        </authorList>
    </citation>
    <scope>NUCLEOTIDE SEQUENCE [LARGE SCALE GENOMIC DNA]</scope>
    <source>
        <strain evidence="1 2">DSM 3696</strain>
    </source>
</reference>
<protein>
    <submittedName>
        <fullName evidence="1">Uncharacterized protein</fullName>
    </submittedName>
</protein>
<evidence type="ECO:0000313" key="1">
    <source>
        <dbReference type="EMBL" id="NDY55846.1"/>
    </source>
</evidence>
<keyword evidence="2" id="KW-1185">Reference proteome</keyword>